<keyword evidence="1" id="KW-1133">Transmembrane helix</keyword>
<reference evidence="2 3" key="1">
    <citation type="submission" date="2016-03" db="EMBL/GenBank/DDBJ databases">
        <title>Photobacterium proteolyticum sp. nov. a protease producing bacterium isolated from ocean sediments of Laizhou Bay.</title>
        <authorList>
            <person name="Li Y."/>
        </authorList>
    </citation>
    <scope>NUCLEOTIDE SEQUENCE [LARGE SCALE GENOMIC DNA]</scope>
    <source>
        <strain evidence="2 3">R-40508</strain>
    </source>
</reference>
<dbReference type="Proteomes" id="UP000078503">
    <property type="component" value="Unassembled WGS sequence"/>
</dbReference>
<feature type="transmembrane region" description="Helical" evidence="1">
    <location>
        <begin position="73"/>
        <end position="93"/>
    </location>
</feature>
<feature type="transmembrane region" description="Helical" evidence="1">
    <location>
        <begin position="40"/>
        <end position="61"/>
    </location>
</feature>
<dbReference type="STRING" id="858640.A3K86_01995"/>
<proteinExistence type="predicted"/>
<gene>
    <name evidence="2" type="ORF">A3K86_01995</name>
</gene>
<organism evidence="2 3">
    <name type="scientific">Photobacterium jeanii</name>
    <dbReference type="NCBI Taxonomy" id="858640"/>
    <lineage>
        <taxon>Bacteria</taxon>
        <taxon>Pseudomonadati</taxon>
        <taxon>Pseudomonadota</taxon>
        <taxon>Gammaproteobacteria</taxon>
        <taxon>Vibrionales</taxon>
        <taxon>Vibrionaceae</taxon>
        <taxon>Photobacterium</taxon>
    </lineage>
</organism>
<sequence length="104" mass="12152">MVLSFWLLAAHFLRFGNTLFCLVLVSMPLLFLIKRKLVLYANQVFLCLGALFWVAVTYNMLNQRLMMGEDWTRLLFIMSGVVLFTLLSACCGLHHKVQNRYHCY</sequence>
<protein>
    <submittedName>
        <fullName evidence="2">Uncharacterized protein</fullName>
    </submittedName>
</protein>
<feature type="transmembrane region" description="Helical" evidence="1">
    <location>
        <begin position="12"/>
        <end position="33"/>
    </location>
</feature>
<evidence type="ECO:0000313" key="3">
    <source>
        <dbReference type="Proteomes" id="UP000078503"/>
    </source>
</evidence>
<keyword evidence="3" id="KW-1185">Reference proteome</keyword>
<name>A0A178KL52_9GAMM</name>
<comment type="caution">
    <text evidence="2">The sequence shown here is derived from an EMBL/GenBank/DDBJ whole genome shotgun (WGS) entry which is preliminary data.</text>
</comment>
<keyword evidence="1" id="KW-0472">Membrane</keyword>
<evidence type="ECO:0000256" key="1">
    <source>
        <dbReference type="SAM" id="Phobius"/>
    </source>
</evidence>
<keyword evidence="1" id="KW-0812">Transmembrane</keyword>
<dbReference type="AlphaFoldDB" id="A0A178KL52"/>
<evidence type="ECO:0000313" key="2">
    <source>
        <dbReference type="EMBL" id="OAN17715.1"/>
    </source>
</evidence>
<dbReference type="EMBL" id="LVHF01000012">
    <property type="protein sequence ID" value="OAN17715.1"/>
    <property type="molecule type" value="Genomic_DNA"/>
</dbReference>
<accession>A0A178KL52</accession>